<evidence type="ECO:0000313" key="3">
    <source>
        <dbReference type="Proteomes" id="UP000028719"/>
    </source>
</evidence>
<comment type="caution">
    <text evidence="2">The sequence shown here is derived from an EMBL/GenBank/DDBJ whole genome shotgun (WGS) entry which is preliminary data.</text>
</comment>
<feature type="region of interest" description="Disordered" evidence="1">
    <location>
        <begin position="86"/>
        <end position="110"/>
    </location>
</feature>
<evidence type="ECO:0000313" key="2">
    <source>
        <dbReference type="EMBL" id="KFF24742.1"/>
    </source>
</evidence>
<dbReference type="EMBL" id="JPRI01000007">
    <property type="protein sequence ID" value="KFF24742.1"/>
    <property type="molecule type" value="Genomic_DNA"/>
</dbReference>
<reference evidence="2 3" key="1">
    <citation type="submission" date="2014-07" db="EMBL/GenBank/DDBJ databases">
        <title>Genome of Chryseobacterium vrystaatense LMG 22846.</title>
        <authorList>
            <person name="Pipes S.E."/>
            <person name="Stropko S.J."/>
            <person name="Newman J.D."/>
        </authorList>
    </citation>
    <scope>NUCLEOTIDE SEQUENCE [LARGE SCALE GENOMIC DNA]</scope>
    <source>
        <strain evidence="2 3">LMG 22846</strain>
    </source>
</reference>
<evidence type="ECO:0008006" key="4">
    <source>
        <dbReference type="Google" id="ProtNLM"/>
    </source>
</evidence>
<name>A0ABR4UJ27_9FLAO</name>
<gene>
    <name evidence="2" type="ORF">IW16_17560</name>
</gene>
<evidence type="ECO:0000256" key="1">
    <source>
        <dbReference type="SAM" id="MobiDB-lite"/>
    </source>
</evidence>
<feature type="compositionally biased region" description="Acidic residues" evidence="1">
    <location>
        <begin position="101"/>
        <end position="110"/>
    </location>
</feature>
<sequence length="110" mass="12561">MSDNKPLSFYGQIDYTELREALKTGKVKATWVDFKNKGKRLMVDINVWVKEEADQYQHNASIQVQNKEEFQGENKAFIGNLKYKKPKAVEASPESVSDAVGSDEEDDLPY</sequence>
<dbReference type="RefSeq" id="WP_034746979.1">
    <property type="nucleotide sequence ID" value="NZ_JPRI01000007.1"/>
</dbReference>
<protein>
    <recommendedName>
        <fullName evidence="4">Single-stranded DNA-binding protein</fullName>
    </recommendedName>
</protein>
<keyword evidence="3" id="KW-1185">Reference proteome</keyword>
<proteinExistence type="predicted"/>
<dbReference type="Proteomes" id="UP000028719">
    <property type="component" value="Unassembled WGS sequence"/>
</dbReference>
<accession>A0ABR4UJ27</accession>
<organism evidence="2 3">
    <name type="scientific">Chryseobacterium vrystaatense</name>
    <dbReference type="NCBI Taxonomy" id="307480"/>
    <lineage>
        <taxon>Bacteria</taxon>
        <taxon>Pseudomonadati</taxon>
        <taxon>Bacteroidota</taxon>
        <taxon>Flavobacteriia</taxon>
        <taxon>Flavobacteriales</taxon>
        <taxon>Weeksellaceae</taxon>
        <taxon>Chryseobacterium group</taxon>
        <taxon>Chryseobacterium</taxon>
    </lineage>
</organism>